<sequence length="426" mass="48865">MENMFDSSNIQYCDSNQNQDGDYIFDQFLSYIQADYNIMPARSYIKNTNIVKIISLQQEYVNTTNHSIYLARNIDIRSIINPVVFISYTQQLLDDDIQCFRSNKITQIIINIPSVQGLIQTTYEQIFEAKLSKAIYLAIDSLSSNQSFALVFDSPSCLTRCQSPIQSWNCIVKTIQQISKINSAQQIYSVLNLSSKYDAYVLEPLLSSVFPVNDKYVILNRISQQKTTESKPETGCGVNQMSKYTLISKQSKQKSVKLAKFMQSQQPQPLNVIKISQKQSKYQQLFDSVQNHSVSEHNLQCVRKVYSRQSSIILIANLSLATSHESLQSNLHYIFKLTTLSPVSDFNLILINSSTDLRSFVRHSLFTPSWTTKLNLAFVNCENDYEAVINECVSLREVFICERVEELEKAWGIMVNYEIKADWGLF</sequence>
<reference evidence="1" key="1">
    <citation type="submission" date="2023-06" db="EMBL/GenBank/DDBJ databases">
        <authorList>
            <person name="Kurt Z."/>
        </authorList>
    </citation>
    <scope>NUCLEOTIDE SEQUENCE</scope>
</reference>
<dbReference type="EMBL" id="CATOUU010000554">
    <property type="protein sequence ID" value="CAI9934005.1"/>
    <property type="molecule type" value="Genomic_DNA"/>
</dbReference>
<proteinExistence type="predicted"/>
<organism evidence="1">
    <name type="scientific">Hexamita inflata</name>
    <dbReference type="NCBI Taxonomy" id="28002"/>
    <lineage>
        <taxon>Eukaryota</taxon>
        <taxon>Metamonada</taxon>
        <taxon>Diplomonadida</taxon>
        <taxon>Hexamitidae</taxon>
        <taxon>Hexamitinae</taxon>
        <taxon>Hexamita</taxon>
    </lineage>
</organism>
<name>A0AA86P8S4_9EUKA</name>
<dbReference type="EMBL" id="CAXDID020000169">
    <property type="protein sequence ID" value="CAL6046908.1"/>
    <property type="molecule type" value="Genomic_DNA"/>
</dbReference>
<evidence type="ECO:0000313" key="3">
    <source>
        <dbReference type="Proteomes" id="UP001642409"/>
    </source>
</evidence>
<evidence type="ECO:0000313" key="1">
    <source>
        <dbReference type="EMBL" id="CAI9934005.1"/>
    </source>
</evidence>
<gene>
    <name evidence="1" type="ORF">HINF_LOCUS21650</name>
    <name evidence="2" type="ORF">HINF_LOCUS41954</name>
</gene>
<protein>
    <submittedName>
        <fullName evidence="1">Uncharacterized protein</fullName>
    </submittedName>
</protein>
<evidence type="ECO:0000313" key="2">
    <source>
        <dbReference type="EMBL" id="CAL6046908.1"/>
    </source>
</evidence>
<dbReference type="AlphaFoldDB" id="A0AA86P8S4"/>
<keyword evidence="3" id="KW-1185">Reference proteome</keyword>
<comment type="caution">
    <text evidence="1">The sequence shown here is derived from an EMBL/GenBank/DDBJ whole genome shotgun (WGS) entry which is preliminary data.</text>
</comment>
<accession>A0AA86P8S4</accession>
<dbReference type="Proteomes" id="UP001642409">
    <property type="component" value="Unassembled WGS sequence"/>
</dbReference>
<reference evidence="2 3" key="2">
    <citation type="submission" date="2024-07" db="EMBL/GenBank/DDBJ databases">
        <authorList>
            <person name="Akdeniz Z."/>
        </authorList>
    </citation>
    <scope>NUCLEOTIDE SEQUENCE [LARGE SCALE GENOMIC DNA]</scope>
</reference>